<reference evidence="1" key="1">
    <citation type="thesis" date="2020" institute="ProQuest LLC" country="789 East Eisenhower Parkway, Ann Arbor, MI, USA">
        <title>Comparative Genomics and Chromosome Evolution.</title>
        <authorList>
            <person name="Mudd A.B."/>
        </authorList>
    </citation>
    <scope>NUCLEOTIDE SEQUENCE</scope>
    <source>
        <strain evidence="1">237g6f4</strain>
        <tissue evidence="1">Blood</tissue>
    </source>
</reference>
<proteinExistence type="predicted"/>
<accession>A0AAV6YH12</accession>
<comment type="caution">
    <text evidence="1">The sequence shown here is derived from an EMBL/GenBank/DDBJ whole genome shotgun (WGS) entry which is preliminary data.</text>
</comment>
<name>A0AAV6YH12_ENGPU</name>
<keyword evidence="2" id="KW-1185">Reference proteome</keyword>
<dbReference type="AlphaFoldDB" id="A0AAV6YH12"/>
<organism evidence="1 2">
    <name type="scientific">Engystomops pustulosus</name>
    <name type="common">Tungara frog</name>
    <name type="synonym">Physalaemus pustulosus</name>
    <dbReference type="NCBI Taxonomy" id="76066"/>
    <lineage>
        <taxon>Eukaryota</taxon>
        <taxon>Metazoa</taxon>
        <taxon>Chordata</taxon>
        <taxon>Craniata</taxon>
        <taxon>Vertebrata</taxon>
        <taxon>Euteleostomi</taxon>
        <taxon>Amphibia</taxon>
        <taxon>Batrachia</taxon>
        <taxon>Anura</taxon>
        <taxon>Neobatrachia</taxon>
        <taxon>Hyloidea</taxon>
        <taxon>Leptodactylidae</taxon>
        <taxon>Leiuperinae</taxon>
        <taxon>Engystomops</taxon>
    </lineage>
</organism>
<dbReference type="Proteomes" id="UP000824782">
    <property type="component" value="Unassembled WGS sequence"/>
</dbReference>
<dbReference type="EMBL" id="WNYA01037914">
    <property type="protein sequence ID" value="KAG8536814.1"/>
    <property type="molecule type" value="Genomic_DNA"/>
</dbReference>
<gene>
    <name evidence="1" type="ORF">GDO81_025627</name>
</gene>
<sequence length="214" mass="23402">MSPFHCFSHSARRVELVSAPSFEAKRIPSAAESARKAVADFSKGKFSKIVDLGVPSLMWDSNSFSQYSKFLATEVEAKLVFRLSMEVSQAFLNRESDFLSIGSFNWAASSKGRSVFFTILVTCTSIFGQVSHTLDSSGSKTSLFLKFLDTITLFSGSCHSSETSSFNVSFRGNTLWRFAFNPPNSSSSLDLGGRISSISKVCLIAFKRPSSSSN</sequence>
<protein>
    <submittedName>
        <fullName evidence="1">Uncharacterized protein</fullName>
    </submittedName>
</protein>
<evidence type="ECO:0000313" key="1">
    <source>
        <dbReference type="EMBL" id="KAG8536814.1"/>
    </source>
</evidence>
<evidence type="ECO:0000313" key="2">
    <source>
        <dbReference type="Proteomes" id="UP000824782"/>
    </source>
</evidence>